<reference evidence="2" key="1">
    <citation type="submission" date="2021-06" db="EMBL/GenBank/DDBJ databases">
        <authorList>
            <person name="Hodson N. C."/>
            <person name="Mongue J. A."/>
            <person name="Jaron S. K."/>
        </authorList>
    </citation>
    <scope>NUCLEOTIDE SEQUENCE</scope>
</reference>
<dbReference type="AlphaFoldDB" id="A0A8J2NTB3"/>
<evidence type="ECO:0000256" key="1">
    <source>
        <dbReference type="SAM" id="SignalP"/>
    </source>
</evidence>
<dbReference type="EMBL" id="CAJVCH010021650">
    <property type="protein sequence ID" value="CAG7691430.1"/>
    <property type="molecule type" value="Genomic_DNA"/>
</dbReference>
<protein>
    <submittedName>
        <fullName evidence="2">Uncharacterized protein</fullName>
    </submittedName>
</protein>
<sequence length="169" mass="17634">MLSIAVLTLLVLIASTASKVPTLGRIGVIQHDGVQEACTYATQCEGSEASQAEFVGLTMTGCDHPVLALVQGQSFNYTLFFKPSVDSTSYVTNLYEVVPGQNPILLYSQTFSQSCTVGNLCTLPGSGVPNNGVAGNCTYQVVVKSGATTNGGNEVCGKQQGNFTVPMTP</sequence>
<comment type="caution">
    <text evidence="2">The sequence shown here is derived from an EMBL/GenBank/DDBJ whole genome shotgun (WGS) entry which is preliminary data.</text>
</comment>
<name>A0A8J2NTB3_9HEXA</name>
<organism evidence="2 3">
    <name type="scientific">Allacma fusca</name>
    <dbReference type="NCBI Taxonomy" id="39272"/>
    <lineage>
        <taxon>Eukaryota</taxon>
        <taxon>Metazoa</taxon>
        <taxon>Ecdysozoa</taxon>
        <taxon>Arthropoda</taxon>
        <taxon>Hexapoda</taxon>
        <taxon>Collembola</taxon>
        <taxon>Symphypleona</taxon>
        <taxon>Sminthuridae</taxon>
        <taxon>Allacma</taxon>
    </lineage>
</organism>
<feature type="signal peptide" evidence="1">
    <location>
        <begin position="1"/>
        <end position="18"/>
    </location>
</feature>
<proteinExistence type="predicted"/>
<evidence type="ECO:0000313" key="3">
    <source>
        <dbReference type="Proteomes" id="UP000708208"/>
    </source>
</evidence>
<accession>A0A8J2NTB3</accession>
<dbReference type="Proteomes" id="UP000708208">
    <property type="component" value="Unassembled WGS sequence"/>
</dbReference>
<gene>
    <name evidence="2" type="ORF">AFUS01_LOCUS3583</name>
</gene>
<feature type="chain" id="PRO_5035150227" evidence="1">
    <location>
        <begin position="19"/>
        <end position="169"/>
    </location>
</feature>
<keyword evidence="3" id="KW-1185">Reference proteome</keyword>
<keyword evidence="1" id="KW-0732">Signal</keyword>
<evidence type="ECO:0000313" key="2">
    <source>
        <dbReference type="EMBL" id="CAG7691430.1"/>
    </source>
</evidence>